<organism evidence="1 2">
    <name type="scientific">Coregonus suidteri</name>
    <dbReference type="NCBI Taxonomy" id="861788"/>
    <lineage>
        <taxon>Eukaryota</taxon>
        <taxon>Metazoa</taxon>
        <taxon>Chordata</taxon>
        <taxon>Craniata</taxon>
        <taxon>Vertebrata</taxon>
        <taxon>Euteleostomi</taxon>
        <taxon>Actinopterygii</taxon>
        <taxon>Neopterygii</taxon>
        <taxon>Teleostei</taxon>
        <taxon>Protacanthopterygii</taxon>
        <taxon>Salmoniformes</taxon>
        <taxon>Salmonidae</taxon>
        <taxon>Coregoninae</taxon>
        <taxon>Coregonus</taxon>
    </lineage>
</organism>
<dbReference type="Proteomes" id="UP001356427">
    <property type="component" value="Unassembled WGS sequence"/>
</dbReference>
<proteinExistence type="predicted"/>
<protein>
    <submittedName>
        <fullName evidence="1">Uncharacterized protein</fullName>
    </submittedName>
</protein>
<gene>
    <name evidence="1" type="ORF">J4Q44_G00009040</name>
</gene>
<reference evidence="1 2" key="1">
    <citation type="submission" date="2021-04" db="EMBL/GenBank/DDBJ databases">
        <authorList>
            <person name="De Guttry C."/>
            <person name="Zahm M."/>
            <person name="Klopp C."/>
            <person name="Cabau C."/>
            <person name="Louis A."/>
            <person name="Berthelot C."/>
            <person name="Parey E."/>
            <person name="Roest Crollius H."/>
            <person name="Montfort J."/>
            <person name="Robinson-Rechavi M."/>
            <person name="Bucao C."/>
            <person name="Bouchez O."/>
            <person name="Gislard M."/>
            <person name="Lluch J."/>
            <person name="Milhes M."/>
            <person name="Lampietro C."/>
            <person name="Lopez Roques C."/>
            <person name="Donnadieu C."/>
            <person name="Braasch I."/>
            <person name="Desvignes T."/>
            <person name="Postlethwait J."/>
            <person name="Bobe J."/>
            <person name="Wedekind C."/>
            <person name="Guiguen Y."/>
        </authorList>
    </citation>
    <scope>NUCLEOTIDE SEQUENCE [LARGE SCALE GENOMIC DNA]</scope>
    <source>
        <strain evidence="1">Cs_M1</strain>
        <tissue evidence="1">Blood</tissue>
    </source>
</reference>
<accession>A0AAN8R873</accession>
<keyword evidence="2" id="KW-1185">Reference proteome</keyword>
<evidence type="ECO:0000313" key="2">
    <source>
        <dbReference type="Proteomes" id="UP001356427"/>
    </source>
</evidence>
<name>A0AAN8R873_9TELE</name>
<dbReference type="EMBL" id="JAGTTL010000001">
    <property type="protein sequence ID" value="KAK6328926.1"/>
    <property type="molecule type" value="Genomic_DNA"/>
</dbReference>
<comment type="caution">
    <text evidence="1">The sequence shown here is derived from an EMBL/GenBank/DDBJ whole genome shotgun (WGS) entry which is preliminary data.</text>
</comment>
<evidence type="ECO:0000313" key="1">
    <source>
        <dbReference type="EMBL" id="KAK6328926.1"/>
    </source>
</evidence>
<sequence>MVARLQVAALDHNYSVDRQQATTKEGVLRFSKAARAFVVKPIKEEKTWCFRSELLHGIVDCYANVKRWTAGSVPCLACQKFERVKTVALELKPLKVVSPWHMIGRDWRGHLQCDGGHLQHPRFS</sequence>
<dbReference type="AlphaFoldDB" id="A0AAN8R873"/>